<keyword evidence="4" id="KW-1185">Reference proteome</keyword>
<sequence>MSPRPSGGLDGRGPGQDRGPDEEPTVDTTQLDSTVTQTEEVAGWVDGADPATPVPTCPGWTLTNLVGHIGSTQRWVTRLVAEGIGDPAAAFALASEDAPDDPEGWPGWLRTGAAEVRGTLAGATNGPDVFDPSGGGDGVVFWSRRVFGEISVHRIDAAATLDRRYTIDAPSAVAAIDDWLGTIASAGWAAVVPGFADAMRGTGQTIAWVAEDVDDAWLLRRTDAPLVLTSERVAEADVLITGPAEQLLQVVSRRLPLDAATACTVRGDRAELVHLIDHMDWVAG</sequence>
<keyword evidence="3" id="KW-0413">Isomerase</keyword>
<dbReference type="NCBIfam" id="TIGR03083">
    <property type="entry name" value="maleylpyruvate isomerase family mycothiol-dependent enzyme"/>
    <property type="match status" value="1"/>
</dbReference>
<dbReference type="AlphaFoldDB" id="A0A367YVY5"/>
<feature type="region of interest" description="Disordered" evidence="1">
    <location>
        <begin position="1"/>
        <end position="34"/>
    </location>
</feature>
<proteinExistence type="predicted"/>
<dbReference type="GO" id="GO:0005886">
    <property type="term" value="C:plasma membrane"/>
    <property type="evidence" value="ECO:0007669"/>
    <property type="project" value="TreeGrafter"/>
</dbReference>
<dbReference type="EMBL" id="QOUI01000004">
    <property type="protein sequence ID" value="RCK69970.1"/>
    <property type="molecule type" value="Genomic_DNA"/>
</dbReference>
<gene>
    <name evidence="3" type="ORF">DT076_08145</name>
</gene>
<dbReference type="PANTHER" id="PTHR40758">
    <property type="entry name" value="CONSERVED PROTEIN"/>
    <property type="match status" value="1"/>
</dbReference>
<reference evidence="3 4" key="1">
    <citation type="submission" date="2018-07" db="EMBL/GenBank/DDBJ databases">
        <title>Desertimonas flava gen. nov. sp. nov.</title>
        <authorList>
            <person name="Liu S."/>
        </authorList>
    </citation>
    <scope>NUCLEOTIDE SEQUENCE [LARGE SCALE GENOMIC DNA]</scope>
    <source>
        <strain evidence="3 4">16Sb5-5</strain>
    </source>
</reference>
<dbReference type="InterPro" id="IPR024344">
    <property type="entry name" value="MDMPI_metal-binding"/>
</dbReference>
<feature type="domain" description="Mycothiol-dependent maleylpyruvate isomerase metal-binding" evidence="2">
    <location>
        <begin position="37"/>
        <end position="158"/>
    </location>
</feature>
<comment type="caution">
    <text evidence="3">The sequence shown here is derived from an EMBL/GenBank/DDBJ whole genome shotgun (WGS) entry which is preliminary data.</text>
</comment>
<dbReference type="GO" id="GO:0046872">
    <property type="term" value="F:metal ion binding"/>
    <property type="evidence" value="ECO:0007669"/>
    <property type="project" value="InterPro"/>
</dbReference>
<accession>A0A367YVY5</accession>
<dbReference type="Proteomes" id="UP000252770">
    <property type="component" value="Unassembled WGS sequence"/>
</dbReference>
<evidence type="ECO:0000313" key="3">
    <source>
        <dbReference type="EMBL" id="RCK69970.1"/>
    </source>
</evidence>
<dbReference type="InterPro" id="IPR036527">
    <property type="entry name" value="SCP2_sterol-bd_dom_sf"/>
</dbReference>
<dbReference type="PANTHER" id="PTHR40758:SF1">
    <property type="entry name" value="CONSERVED PROTEIN"/>
    <property type="match status" value="1"/>
</dbReference>
<evidence type="ECO:0000313" key="4">
    <source>
        <dbReference type="Proteomes" id="UP000252770"/>
    </source>
</evidence>
<evidence type="ECO:0000259" key="2">
    <source>
        <dbReference type="Pfam" id="PF11716"/>
    </source>
</evidence>
<evidence type="ECO:0000256" key="1">
    <source>
        <dbReference type="SAM" id="MobiDB-lite"/>
    </source>
</evidence>
<dbReference type="SUPFAM" id="SSF109854">
    <property type="entry name" value="DinB/YfiT-like putative metalloenzymes"/>
    <property type="match status" value="1"/>
</dbReference>
<protein>
    <submittedName>
        <fullName evidence="3">Maleylpyruvate isomerase family mycothiol-dependent enzyme</fullName>
    </submittedName>
</protein>
<dbReference type="InterPro" id="IPR034660">
    <property type="entry name" value="DinB/YfiT-like"/>
</dbReference>
<dbReference type="InterPro" id="IPR017517">
    <property type="entry name" value="Maleyloyr_isom"/>
</dbReference>
<name>A0A367YVY5_9ACTN</name>
<keyword evidence="3" id="KW-0670">Pyruvate</keyword>
<dbReference type="SUPFAM" id="SSF55718">
    <property type="entry name" value="SCP-like"/>
    <property type="match status" value="1"/>
</dbReference>
<dbReference type="Pfam" id="PF11716">
    <property type="entry name" value="MDMPI_N"/>
    <property type="match status" value="1"/>
</dbReference>
<organism evidence="3 4">
    <name type="scientific">Desertihabitans brevis</name>
    <dbReference type="NCBI Taxonomy" id="2268447"/>
    <lineage>
        <taxon>Bacteria</taxon>
        <taxon>Bacillati</taxon>
        <taxon>Actinomycetota</taxon>
        <taxon>Actinomycetes</taxon>
        <taxon>Propionibacteriales</taxon>
        <taxon>Propionibacteriaceae</taxon>
        <taxon>Desertihabitans</taxon>
    </lineage>
</organism>
<dbReference type="GO" id="GO:0016853">
    <property type="term" value="F:isomerase activity"/>
    <property type="evidence" value="ECO:0007669"/>
    <property type="project" value="UniProtKB-KW"/>
</dbReference>